<dbReference type="NCBIfam" id="TIGR03696">
    <property type="entry name" value="Rhs_assc_core"/>
    <property type="match status" value="1"/>
</dbReference>
<protein>
    <recommendedName>
        <fullName evidence="2">Teneurin-like YD-shell domain-containing protein</fullName>
    </recommendedName>
</protein>
<feature type="domain" description="Teneurin-like YD-shell" evidence="2">
    <location>
        <begin position="203"/>
        <end position="467"/>
    </location>
</feature>
<reference evidence="3" key="1">
    <citation type="submission" date="2022-10" db="EMBL/GenBank/DDBJ databases">
        <authorList>
            <person name="Koch H."/>
        </authorList>
    </citation>
    <scope>NUCLEOTIDE SEQUENCE</scope>
    <source>
        <strain evidence="3">DNF</strain>
    </source>
</reference>
<dbReference type="AlphaFoldDB" id="A0AA86MWD9"/>
<sequence>MSRPNTKTSDIVTIFINCSGAKLLSFTDAKNQTTTYTYDEMDRLKTRTDALSRTESYVYDKNGNLTTFTDRKSQQATFTYDALNRRTGATYPDSSVAFGYDAIGRLTSVSDSVGGNITWTYDTVSNGHHPRVQEATTPGTVTVEYDEIGRRVKLSATGQTDVTYTYDKNSRLKTVTQGAQTVTLAYDDAGRRTGLTYPNGAVTSYGYDNANRLLSINHVKTPTTIEALTYQNDAAGNRIKLTRANAAASLIPQAVSNTAFDAANEQTRFNSASTNLVYDSNGNLTSFTDTSGTTTYTWNARNQLTAISGPSLSASFVYDGLGRRTSKTINSTTTGFWYDGADVLAELSGGTPTATYIRSLSIDEPFIRRQTGGDEFYQTDGLGTALALTDGAGASSTTYTQEPFGNTTRTGASTNSFQFTGRENDGTGLQYHRARYYHPKLQRFMSEDPIDFFSGDLNLYGYVKNNPTNLTDSTGAIVDTLADLGFIGYDIYRLAIDGRKHLGSNLAALGLDIGGAFTPFVTGLGVTSRVAKKFPDLPASIPVGRSGNPINVVGPGGKPLNVPAAIGGRTYSGHALDQMQGRGIPPSVVDNAIHTGTTSPGKYPGTNTHYDSVNNITAVTNSKTGNVVTVHPGPPSGGSP</sequence>
<proteinExistence type="predicted"/>
<dbReference type="NCBIfam" id="TIGR01643">
    <property type="entry name" value="YD_repeat_2x"/>
    <property type="match status" value="4"/>
</dbReference>
<gene>
    <name evidence="3" type="ORF">DNFV4_00681</name>
</gene>
<dbReference type="RefSeq" id="WP_289267249.1">
    <property type="nucleotide sequence ID" value="NZ_OX365700.1"/>
</dbReference>
<evidence type="ECO:0000313" key="4">
    <source>
        <dbReference type="Proteomes" id="UP001179121"/>
    </source>
</evidence>
<evidence type="ECO:0000313" key="3">
    <source>
        <dbReference type="EMBL" id="CAI4030253.1"/>
    </source>
</evidence>
<name>A0AA86MWD9_9BACT</name>
<feature type="domain" description="Teneurin-like YD-shell" evidence="2">
    <location>
        <begin position="5"/>
        <end position="188"/>
    </location>
</feature>
<dbReference type="Gene3D" id="2.180.10.10">
    <property type="entry name" value="RHS repeat-associated core"/>
    <property type="match status" value="2"/>
</dbReference>
<dbReference type="PANTHER" id="PTHR32305">
    <property type="match status" value="1"/>
</dbReference>
<dbReference type="InterPro" id="IPR056823">
    <property type="entry name" value="TEN-like_YD-shell"/>
</dbReference>
<dbReference type="EMBL" id="OX365700">
    <property type="protein sequence ID" value="CAI4030253.1"/>
    <property type="molecule type" value="Genomic_DNA"/>
</dbReference>
<dbReference type="Pfam" id="PF25023">
    <property type="entry name" value="TEN_YD-shell"/>
    <property type="match status" value="2"/>
</dbReference>
<dbReference type="InterPro" id="IPR006530">
    <property type="entry name" value="YD"/>
</dbReference>
<evidence type="ECO:0000259" key="2">
    <source>
        <dbReference type="Pfam" id="PF25023"/>
    </source>
</evidence>
<dbReference type="Proteomes" id="UP001179121">
    <property type="component" value="Chromosome"/>
</dbReference>
<evidence type="ECO:0000256" key="1">
    <source>
        <dbReference type="ARBA" id="ARBA00022737"/>
    </source>
</evidence>
<keyword evidence="1" id="KW-0677">Repeat</keyword>
<dbReference type="InterPro" id="IPR050708">
    <property type="entry name" value="T6SS_VgrG/RHS"/>
</dbReference>
<dbReference type="InterPro" id="IPR022385">
    <property type="entry name" value="Rhs_assc_core"/>
</dbReference>
<keyword evidence="4" id="KW-1185">Reference proteome</keyword>
<organism evidence="3 4">
    <name type="scientific">Nitrospira tepida</name>
    <dbReference type="NCBI Taxonomy" id="2973512"/>
    <lineage>
        <taxon>Bacteria</taxon>
        <taxon>Pseudomonadati</taxon>
        <taxon>Nitrospirota</taxon>
        <taxon>Nitrospiria</taxon>
        <taxon>Nitrospirales</taxon>
        <taxon>Nitrospiraceae</taxon>
        <taxon>Nitrospira</taxon>
    </lineage>
</organism>
<dbReference type="PANTHER" id="PTHR32305:SF15">
    <property type="entry name" value="PROTEIN RHSA-RELATED"/>
    <property type="match status" value="1"/>
</dbReference>
<dbReference type="KEGG" id="nti:DNFV4_00681"/>
<accession>A0AA86MWD9</accession>